<sequence>MNMKPAVVVHGGAGAGAELSDGCQRAADAALRQLADGDTALAAAIAAVLVLEDDDRFNAGTGSALGLDGETVEMDAALMDTHGTLAAVAALRSVKNPILVARDVARTPHYLLVGEGAQRFARLMGHGPHDVIPDTARRKHAALLAKMAAGQRPMAGVDNGEFARFWNYDSVPTVAGSQGCDTVGAVVRDANGHFAVAGSTGGSAPSLLGRVGDTPLVGCGFYAGPAGAVAATGIGEYIIRTMLALRVYHWIEDGMDLHDALRKGIGLVPPDANTGLIAVSQTQSGWHANASTPTAER</sequence>
<keyword evidence="2" id="KW-1185">Reference proteome</keyword>
<gene>
    <name evidence="1" type="ORF">GTP55_15115</name>
</gene>
<dbReference type="Proteomes" id="UP000466332">
    <property type="component" value="Unassembled WGS sequence"/>
</dbReference>
<dbReference type="Pfam" id="PF01112">
    <property type="entry name" value="Asparaginase_2"/>
    <property type="match status" value="1"/>
</dbReference>
<dbReference type="PANTHER" id="PTHR10188">
    <property type="entry name" value="L-ASPARAGINASE"/>
    <property type="match status" value="1"/>
</dbReference>
<dbReference type="SUPFAM" id="SSF56235">
    <property type="entry name" value="N-terminal nucleophile aminohydrolases (Ntn hydrolases)"/>
    <property type="match status" value="1"/>
</dbReference>
<protein>
    <submittedName>
        <fullName evidence="1">L-asparaginase</fullName>
    </submittedName>
</protein>
<comment type="caution">
    <text evidence="1">The sequence shown here is derived from an EMBL/GenBank/DDBJ whole genome shotgun (WGS) entry which is preliminary data.</text>
</comment>
<dbReference type="InterPro" id="IPR029055">
    <property type="entry name" value="Ntn_hydrolases_N"/>
</dbReference>
<dbReference type="InterPro" id="IPR000246">
    <property type="entry name" value="Peptidase_T2"/>
</dbReference>
<organism evidence="1 2">
    <name type="scientific">Duganella margarita</name>
    <dbReference type="NCBI Taxonomy" id="2692170"/>
    <lineage>
        <taxon>Bacteria</taxon>
        <taxon>Pseudomonadati</taxon>
        <taxon>Pseudomonadota</taxon>
        <taxon>Betaproteobacteria</taxon>
        <taxon>Burkholderiales</taxon>
        <taxon>Oxalobacteraceae</taxon>
        <taxon>Telluria group</taxon>
        <taxon>Duganella</taxon>
    </lineage>
</organism>
<reference evidence="1 2" key="1">
    <citation type="submission" date="2019-12" db="EMBL/GenBank/DDBJ databases">
        <title>Novel species isolated from a subtropical stream in China.</title>
        <authorList>
            <person name="Lu H."/>
        </authorList>
    </citation>
    <scope>NUCLEOTIDE SEQUENCE [LARGE SCALE GENOMIC DNA]</scope>
    <source>
        <strain evidence="1 2">FT109W</strain>
    </source>
</reference>
<proteinExistence type="predicted"/>
<name>A0ABW9WIG1_9BURK</name>
<dbReference type="EMBL" id="WWCS01000009">
    <property type="protein sequence ID" value="MYN40703.1"/>
    <property type="molecule type" value="Genomic_DNA"/>
</dbReference>
<dbReference type="CDD" id="cd04703">
    <property type="entry name" value="Asparaginase_2_like_1"/>
    <property type="match status" value="1"/>
</dbReference>
<dbReference type="Gene3D" id="3.60.20.30">
    <property type="entry name" value="(Glycosyl)asparaginase"/>
    <property type="match status" value="1"/>
</dbReference>
<accession>A0ABW9WIG1</accession>
<evidence type="ECO:0000313" key="1">
    <source>
        <dbReference type="EMBL" id="MYN40703.1"/>
    </source>
</evidence>
<evidence type="ECO:0000313" key="2">
    <source>
        <dbReference type="Proteomes" id="UP000466332"/>
    </source>
</evidence>
<dbReference type="PANTHER" id="PTHR10188:SF13">
    <property type="entry name" value="ISOASPARTYL PEPTIDASE_L-ASPARAGINASE 2-RELATED"/>
    <property type="match status" value="1"/>
</dbReference>